<keyword evidence="1" id="KW-0175">Coiled coil</keyword>
<keyword evidence="3" id="KW-1185">Reference proteome</keyword>
<accession>A0A977R7U9</accession>
<proteinExistence type="predicted"/>
<name>A0A977R7U9_9CAUD</name>
<feature type="coiled-coil region" evidence="1">
    <location>
        <begin position="8"/>
        <end position="98"/>
    </location>
</feature>
<reference evidence="2" key="1">
    <citation type="submission" date="2022-08" db="EMBL/GenBank/DDBJ databases">
        <title>Complete genome sequence analysis of a novel Clostridium perfringens phage DCp1.</title>
        <authorList>
            <person name="Tang Z."/>
        </authorList>
    </citation>
    <scope>NUCLEOTIDE SEQUENCE</scope>
</reference>
<evidence type="ECO:0000313" key="3">
    <source>
        <dbReference type="Proteomes" id="UP001064597"/>
    </source>
</evidence>
<evidence type="ECO:0000256" key="1">
    <source>
        <dbReference type="SAM" id="Coils"/>
    </source>
</evidence>
<protein>
    <submittedName>
        <fullName evidence="2">Uncharacterized protein</fullName>
    </submittedName>
</protein>
<dbReference type="EMBL" id="OP256049">
    <property type="protein sequence ID" value="UXL90922.1"/>
    <property type="molecule type" value="Genomic_DNA"/>
</dbReference>
<dbReference type="Proteomes" id="UP001064597">
    <property type="component" value="Segment"/>
</dbReference>
<evidence type="ECO:0000313" key="2">
    <source>
        <dbReference type="EMBL" id="UXL90922.1"/>
    </source>
</evidence>
<sequence>MVWIADVLKGNKKVIQDLTKENVDLRERITELEVKKDYWRNHSNMAENINRKYREEFREKEAVISFMEKENESLKHKNEELKSRLDALSEMYEVKKKASDYWFDKYNLTKEELNKSSVEKKELVNSIEKLKFEIDMNLHSLEIMKNTISSAEERIGELEWLNNVFLMVIKEWCQSEDEIIRQYLDKKLNLLIDQNAPECMKILIQNLIDELIVNK</sequence>
<organism evidence="2 3">
    <name type="scientific">Clostridium phage DCp1</name>
    <dbReference type="NCBI Taxonomy" id="2981543"/>
    <lineage>
        <taxon>Viruses</taxon>
        <taxon>Duplodnaviria</taxon>
        <taxon>Heunggongvirae</taxon>
        <taxon>Uroviricota</taxon>
        <taxon>Caudoviricetes</taxon>
        <taxon>Guelinviridae</taxon>
        <taxon>Susfortunavirus</taxon>
        <taxon>Susfortunavirus dcp1</taxon>
    </lineage>
</organism>